<evidence type="ECO:0000256" key="1">
    <source>
        <dbReference type="SAM" id="MobiDB-lite"/>
    </source>
</evidence>
<gene>
    <name evidence="2" type="ORF">ABIG07_003976</name>
</gene>
<proteinExistence type="predicted"/>
<evidence type="ECO:0000313" key="3">
    <source>
        <dbReference type="Proteomes" id="UP001565369"/>
    </source>
</evidence>
<accession>A0ABV4FVX0</accession>
<organism evidence="2 3">
    <name type="scientific">Bradyrhizobium ottawaense</name>
    <dbReference type="NCBI Taxonomy" id="931866"/>
    <lineage>
        <taxon>Bacteria</taxon>
        <taxon>Pseudomonadati</taxon>
        <taxon>Pseudomonadota</taxon>
        <taxon>Alphaproteobacteria</taxon>
        <taxon>Hyphomicrobiales</taxon>
        <taxon>Nitrobacteraceae</taxon>
        <taxon>Bradyrhizobium</taxon>
    </lineage>
</organism>
<evidence type="ECO:0000313" key="2">
    <source>
        <dbReference type="EMBL" id="MEY9455028.1"/>
    </source>
</evidence>
<dbReference type="Proteomes" id="UP001565369">
    <property type="component" value="Unassembled WGS sequence"/>
</dbReference>
<sequence>MALVAFADDEPRGDIERGKQRGRTMPHIAVRTTLRYAGHHWQDRLLAIECLNLAFLIDAEDKGSVRRGQVKPTMSRALSTSRGSLDNLNVWLRCGCKPNADHIRRIVVLGKASFRSHRADQPLRRLGRRRTQRAIDHGGNLIVVDGARAARACLVKQAITAILQKSAARLANGVFVEAEFGSHRLAWQAIRPPQDRAASLRKATAQHDDDELASPSTPAPADSAPTARSAGLSHLHSPQALSSLEIQAINQCDELAFRMTRVCT</sequence>
<name>A0ABV4FVX0_9BRAD</name>
<reference evidence="2 3" key="1">
    <citation type="submission" date="2024-07" db="EMBL/GenBank/DDBJ databases">
        <title>Genomic Encyclopedia of Type Strains, Phase V (KMG-V): Genome sequencing to study the core and pangenomes of soil and plant-associated prokaryotes.</title>
        <authorList>
            <person name="Whitman W."/>
        </authorList>
    </citation>
    <scope>NUCLEOTIDE SEQUENCE [LARGE SCALE GENOMIC DNA]</scope>
    <source>
        <strain evidence="2 3">USDA 152</strain>
    </source>
</reference>
<feature type="region of interest" description="Disordered" evidence="1">
    <location>
        <begin position="1"/>
        <end position="21"/>
    </location>
</feature>
<feature type="compositionally biased region" description="Low complexity" evidence="1">
    <location>
        <begin position="213"/>
        <end position="230"/>
    </location>
</feature>
<comment type="caution">
    <text evidence="2">The sequence shown here is derived from an EMBL/GenBank/DDBJ whole genome shotgun (WGS) entry which is preliminary data.</text>
</comment>
<keyword evidence="3" id="KW-1185">Reference proteome</keyword>
<feature type="region of interest" description="Disordered" evidence="1">
    <location>
        <begin position="196"/>
        <end position="232"/>
    </location>
</feature>
<protein>
    <submittedName>
        <fullName evidence="2">Uncharacterized protein</fullName>
    </submittedName>
</protein>
<feature type="compositionally biased region" description="Basic and acidic residues" evidence="1">
    <location>
        <begin position="9"/>
        <end position="19"/>
    </location>
</feature>
<dbReference type="EMBL" id="JBGBZJ010000003">
    <property type="protein sequence ID" value="MEY9455028.1"/>
    <property type="molecule type" value="Genomic_DNA"/>
</dbReference>